<dbReference type="RefSeq" id="WP_226585228.1">
    <property type="nucleotide sequence ID" value="NZ_BLAY01000072.1"/>
</dbReference>
<reference evidence="2" key="1">
    <citation type="submission" date="2019-10" db="EMBL/GenBank/DDBJ databases">
        <title>Draft genome sequece of Microseira wollei NIES-4236.</title>
        <authorList>
            <person name="Yamaguchi H."/>
            <person name="Suzuki S."/>
            <person name="Kawachi M."/>
        </authorList>
    </citation>
    <scope>NUCLEOTIDE SEQUENCE</scope>
    <source>
        <strain evidence="2">NIES-4236</strain>
    </source>
</reference>
<evidence type="ECO:0000313" key="3">
    <source>
        <dbReference type="Proteomes" id="UP001050975"/>
    </source>
</evidence>
<sequence length="76" mass="8409">MGRSRNSSAMENWYGNNSKPEDPSATIRGQTVWRDLQDYVSDRTATLPFSPPQPTNPPTQIVEATGFIVNAQGQVE</sequence>
<organism evidence="2 3">
    <name type="scientific">Microseira wollei NIES-4236</name>
    <dbReference type="NCBI Taxonomy" id="2530354"/>
    <lineage>
        <taxon>Bacteria</taxon>
        <taxon>Bacillati</taxon>
        <taxon>Cyanobacteriota</taxon>
        <taxon>Cyanophyceae</taxon>
        <taxon>Oscillatoriophycideae</taxon>
        <taxon>Aerosakkonematales</taxon>
        <taxon>Aerosakkonemataceae</taxon>
        <taxon>Microseira</taxon>
    </lineage>
</organism>
<name>A0AAV3WIX8_9CYAN</name>
<keyword evidence="3" id="KW-1185">Reference proteome</keyword>
<evidence type="ECO:0000256" key="1">
    <source>
        <dbReference type="SAM" id="MobiDB-lite"/>
    </source>
</evidence>
<proteinExistence type="predicted"/>
<dbReference type="Proteomes" id="UP001050975">
    <property type="component" value="Unassembled WGS sequence"/>
</dbReference>
<gene>
    <name evidence="2" type="ORF">MiSe_45010</name>
</gene>
<evidence type="ECO:0000313" key="2">
    <source>
        <dbReference type="EMBL" id="GET39729.1"/>
    </source>
</evidence>
<comment type="caution">
    <text evidence="2">The sequence shown here is derived from an EMBL/GenBank/DDBJ whole genome shotgun (WGS) entry which is preliminary data.</text>
</comment>
<protein>
    <submittedName>
        <fullName evidence="2">Uncharacterized protein</fullName>
    </submittedName>
</protein>
<dbReference type="AlphaFoldDB" id="A0AAV3WIX8"/>
<feature type="compositionally biased region" description="Polar residues" evidence="1">
    <location>
        <begin position="1"/>
        <end position="18"/>
    </location>
</feature>
<dbReference type="EMBL" id="BLAY01000072">
    <property type="protein sequence ID" value="GET39729.1"/>
    <property type="molecule type" value="Genomic_DNA"/>
</dbReference>
<feature type="region of interest" description="Disordered" evidence="1">
    <location>
        <begin position="1"/>
        <end position="26"/>
    </location>
</feature>
<accession>A0AAV3WIX8</accession>